<keyword evidence="2" id="KW-0503">Monooxygenase</keyword>
<keyword evidence="2" id="KW-0408">Iron</keyword>
<proteinExistence type="inferred from homology"/>
<reference evidence="3 4" key="1">
    <citation type="submission" date="2021-07" db="EMBL/GenBank/DDBJ databases">
        <title>Whole Genome Sequence of Nocardia Iowensis.</title>
        <authorList>
            <person name="Lamm A."/>
            <person name="Collins-Fairclough A.M."/>
            <person name="Bunk B."/>
            <person name="Sproer C."/>
        </authorList>
    </citation>
    <scope>NUCLEOTIDE SEQUENCE [LARGE SCALE GENOMIC DNA]</scope>
    <source>
        <strain evidence="3 4">NRRL 5646</strain>
    </source>
</reference>
<dbReference type="InterPro" id="IPR017972">
    <property type="entry name" value="Cyt_P450_CS"/>
</dbReference>
<dbReference type="Pfam" id="PF00067">
    <property type="entry name" value="p450"/>
    <property type="match status" value="1"/>
</dbReference>
<evidence type="ECO:0000313" key="4">
    <source>
        <dbReference type="Proteomes" id="UP000694257"/>
    </source>
</evidence>
<evidence type="ECO:0000313" key="3">
    <source>
        <dbReference type="EMBL" id="QXN88454.1"/>
    </source>
</evidence>
<gene>
    <name evidence="3" type="ORF">KV110_22925</name>
</gene>
<accession>A0ABX8RFR5</accession>
<dbReference type="InterPro" id="IPR001128">
    <property type="entry name" value="Cyt_P450"/>
</dbReference>
<dbReference type="RefSeq" id="WP_218469337.1">
    <property type="nucleotide sequence ID" value="NZ_BAABJN010000008.1"/>
</dbReference>
<keyword evidence="2" id="KW-0349">Heme</keyword>
<protein>
    <submittedName>
        <fullName evidence="3">Cytochrome P450</fullName>
    </submittedName>
</protein>
<comment type="similarity">
    <text evidence="1 2">Belongs to the cytochrome P450 family.</text>
</comment>
<evidence type="ECO:0000256" key="1">
    <source>
        <dbReference type="ARBA" id="ARBA00010617"/>
    </source>
</evidence>
<dbReference type="CDD" id="cd11033">
    <property type="entry name" value="CYP142-like"/>
    <property type="match status" value="1"/>
</dbReference>
<evidence type="ECO:0000256" key="2">
    <source>
        <dbReference type="RuleBase" id="RU000461"/>
    </source>
</evidence>
<dbReference type="PANTHER" id="PTHR46696:SF4">
    <property type="entry name" value="BIOTIN BIOSYNTHESIS CYTOCHROME P450"/>
    <property type="match status" value="1"/>
</dbReference>
<keyword evidence="4" id="KW-1185">Reference proteome</keyword>
<dbReference type="Proteomes" id="UP000694257">
    <property type="component" value="Chromosome"/>
</dbReference>
<dbReference type="EMBL" id="CP078145">
    <property type="protein sequence ID" value="QXN88454.1"/>
    <property type="molecule type" value="Genomic_DNA"/>
</dbReference>
<sequence>MIESLPIESIADPRTYADGVPHAVFDHLREHQPVAWIEEPLLARGGVGGARVRWKGSGYWALTRHGDVAEASRRPAVFSSAAKGAFLVDPRTRADLERDRQLLVNMDDPQHVTLRKAINSAFSRKAVRHLHADIARHAHAVVAMVLAAERFDAVTDLAAELPLLVLAELLGMPPTDRRLLYDWSNRLVGFDDPAFGGGDIQTYRDTFAEAYAYALRLAADRRRNPGDDIVSMLVHADIGGRPIREVEFCQLWVLLVVAGNETTRNLISGSLLELARDPALLTEATDTARAVEELLRWVTPIMQFRRTATEDTALSGQVIRAGDKVVLYYISANRDRRVFDAPDRLRLTRDPNPHLAFGVGPHFCLGAHLARLEAVTLFDELRPHLHRFELLGPATRLASNFTNGITSLPARFAAS</sequence>
<organism evidence="3 4">
    <name type="scientific">Nocardia iowensis</name>
    <dbReference type="NCBI Taxonomy" id="204891"/>
    <lineage>
        <taxon>Bacteria</taxon>
        <taxon>Bacillati</taxon>
        <taxon>Actinomycetota</taxon>
        <taxon>Actinomycetes</taxon>
        <taxon>Mycobacteriales</taxon>
        <taxon>Nocardiaceae</taxon>
        <taxon>Nocardia</taxon>
    </lineage>
</organism>
<dbReference type="PANTHER" id="PTHR46696">
    <property type="entry name" value="P450, PUTATIVE (EUROFUNG)-RELATED"/>
    <property type="match status" value="1"/>
</dbReference>
<keyword evidence="2" id="KW-0479">Metal-binding</keyword>
<keyword evidence="2" id="KW-0560">Oxidoreductase</keyword>
<name>A0ABX8RFR5_NOCIO</name>
<dbReference type="PROSITE" id="PS00086">
    <property type="entry name" value="CYTOCHROME_P450"/>
    <property type="match status" value="1"/>
</dbReference>